<comment type="caution">
    <text evidence="7">The sequence shown here is derived from an EMBL/GenBank/DDBJ whole genome shotgun (WGS) entry which is preliminary data.</text>
</comment>
<evidence type="ECO:0000256" key="3">
    <source>
        <dbReference type="ARBA" id="ARBA00022989"/>
    </source>
</evidence>
<reference evidence="7 8" key="1">
    <citation type="submission" date="2020-07" db="EMBL/GenBank/DDBJ databases">
        <title>Sequencing the genomes of 1000 actinobacteria strains.</title>
        <authorList>
            <person name="Klenk H.-P."/>
        </authorList>
    </citation>
    <scope>NUCLEOTIDE SEQUENCE [LARGE SCALE GENOMIC DNA]</scope>
    <source>
        <strain evidence="7 8">DSM 23141</strain>
    </source>
</reference>
<comment type="subcellular location">
    <subcellularLocation>
        <location evidence="1">Membrane</location>
        <topology evidence="1">Multi-pass membrane protein</topology>
    </subcellularLocation>
</comment>
<dbReference type="PANTHER" id="PTHR43077:SF5">
    <property type="entry name" value="PHAGE INFECTION PROTEIN"/>
    <property type="match status" value="1"/>
</dbReference>
<dbReference type="Pfam" id="PF12698">
    <property type="entry name" value="ABC2_membrane_3"/>
    <property type="match status" value="1"/>
</dbReference>
<evidence type="ECO:0000256" key="2">
    <source>
        <dbReference type="ARBA" id="ARBA00022692"/>
    </source>
</evidence>
<dbReference type="InterPro" id="IPR051328">
    <property type="entry name" value="T7SS_ABC-Transporter"/>
</dbReference>
<keyword evidence="3 5" id="KW-1133">Transmembrane helix</keyword>
<dbReference type="InterPro" id="IPR013525">
    <property type="entry name" value="ABC2_TM"/>
</dbReference>
<organism evidence="7 8">
    <name type="scientific">Schumannella luteola</name>
    <dbReference type="NCBI Taxonomy" id="472059"/>
    <lineage>
        <taxon>Bacteria</taxon>
        <taxon>Bacillati</taxon>
        <taxon>Actinomycetota</taxon>
        <taxon>Actinomycetes</taxon>
        <taxon>Micrococcales</taxon>
        <taxon>Microbacteriaceae</taxon>
        <taxon>Schumannella</taxon>
    </lineage>
</organism>
<evidence type="ECO:0000256" key="5">
    <source>
        <dbReference type="SAM" id="Phobius"/>
    </source>
</evidence>
<dbReference type="InterPro" id="IPR023908">
    <property type="entry name" value="xxxLxxG_rpt"/>
</dbReference>
<dbReference type="NCBIfam" id="TIGR03062">
    <property type="entry name" value="pip_yhgE_Cterm"/>
    <property type="match status" value="1"/>
</dbReference>
<dbReference type="GO" id="GO:0016020">
    <property type="term" value="C:membrane"/>
    <property type="evidence" value="ECO:0007669"/>
    <property type="project" value="UniProtKB-SubCell"/>
</dbReference>
<sequence>MSRPDLTSSPFESDPARGRRRGRVALLVVAALVPVALTALFVSALGIGGVGGDGSDDSAGAKTSSAKNDSARIPAAIVNDDEMVTTTAADGTDTPVLAGRLLVTQLTDPDSDATAGIRWTVTNDSDAKKMLADGDVQAVLTIPKGFSKAVVSLSSGTPTVAPLKLRTDDAHSYLAGGIAGQVGDGLASALGTQLTEQYIQGLYASVGSLGTGLQQSADGAKKIADGAGTAKSGADQFAAGLAQYTTGVSQLSTGLGKLKTGASGLSSGVSQYTGGVTQLSQALTAANAQLQANPLDPTARATVDALTGQLAQLAAGGGQLASGASQLSSGVGQSATGAAQLARGGGSLNDGATGIAGGIAQLQTGAQQLSDGLADGAAKIPASDSTQAKNSSKVAASPVKVTVSRDHEVSAASQIVATTAIPLALWMGALVLLLVGPLLGRRLLASSAPVTRVAGALLSKPLVVALVQGATVAVLLHAALGVAWDRLGATLPLLLVTAVAFAALHGLLSARFGRAGGVISLVLLAIQLASTAGLWPVQALGQPFQTLSPYLPFSAAVSALQSAIAGGPTAPIAGALAVLVALAVLSLALTPLAVRARRRRAILALV</sequence>
<dbReference type="GO" id="GO:0140359">
    <property type="term" value="F:ABC-type transporter activity"/>
    <property type="evidence" value="ECO:0007669"/>
    <property type="project" value="InterPro"/>
</dbReference>
<proteinExistence type="predicted"/>
<keyword evidence="2 5" id="KW-0812">Transmembrane</keyword>
<evidence type="ECO:0000313" key="8">
    <source>
        <dbReference type="Proteomes" id="UP000553888"/>
    </source>
</evidence>
<dbReference type="EMBL" id="JACBZY010000001">
    <property type="protein sequence ID" value="NYG97630.1"/>
    <property type="molecule type" value="Genomic_DNA"/>
</dbReference>
<dbReference type="NCBIfam" id="TIGR03057">
    <property type="entry name" value="xxxLxxG_by_4"/>
    <property type="match status" value="3"/>
</dbReference>
<evidence type="ECO:0000256" key="1">
    <source>
        <dbReference type="ARBA" id="ARBA00004141"/>
    </source>
</evidence>
<name>A0A852Y8B9_9MICO</name>
<feature type="transmembrane region" description="Helical" evidence="5">
    <location>
        <begin position="420"/>
        <end position="440"/>
    </location>
</feature>
<feature type="transmembrane region" description="Helical" evidence="5">
    <location>
        <begin position="24"/>
        <end position="47"/>
    </location>
</feature>
<evidence type="ECO:0000313" key="7">
    <source>
        <dbReference type="EMBL" id="NYG97630.1"/>
    </source>
</evidence>
<accession>A0A852Y8B9</accession>
<evidence type="ECO:0000259" key="6">
    <source>
        <dbReference type="Pfam" id="PF12698"/>
    </source>
</evidence>
<feature type="transmembrane region" description="Helical" evidence="5">
    <location>
        <begin position="461"/>
        <end position="484"/>
    </location>
</feature>
<dbReference type="Proteomes" id="UP000553888">
    <property type="component" value="Unassembled WGS sequence"/>
</dbReference>
<feature type="transmembrane region" description="Helical" evidence="5">
    <location>
        <begin position="490"/>
        <end position="508"/>
    </location>
</feature>
<protein>
    <submittedName>
        <fullName evidence="7">Putative membrane protein</fullName>
    </submittedName>
</protein>
<feature type="transmembrane region" description="Helical" evidence="5">
    <location>
        <begin position="515"/>
        <end position="535"/>
    </location>
</feature>
<dbReference type="InterPro" id="IPR017501">
    <property type="entry name" value="Phage_infect_YhgE_C"/>
</dbReference>
<evidence type="ECO:0000256" key="4">
    <source>
        <dbReference type="ARBA" id="ARBA00023136"/>
    </source>
</evidence>
<keyword evidence="4 5" id="KW-0472">Membrane</keyword>
<feature type="domain" description="ABC-2 type transporter transmembrane" evidence="6">
    <location>
        <begin position="65"/>
        <end position="590"/>
    </location>
</feature>
<gene>
    <name evidence="7" type="ORF">BJ979_000256</name>
</gene>
<dbReference type="Gene3D" id="3.40.1710.10">
    <property type="entry name" value="abc type-2 transporter like domain"/>
    <property type="match status" value="1"/>
</dbReference>
<dbReference type="AlphaFoldDB" id="A0A852Y8B9"/>
<dbReference type="RefSeq" id="WP_179564433.1">
    <property type="nucleotide sequence ID" value="NZ_JACBZY010000001.1"/>
</dbReference>
<feature type="transmembrane region" description="Helical" evidence="5">
    <location>
        <begin position="572"/>
        <end position="594"/>
    </location>
</feature>
<keyword evidence="8" id="KW-1185">Reference proteome</keyword>
<dbReference type="PANTHER" id="PTHR43077">
    <property type="entry name" value="TRANSPORT PERMEASE YVFS-RELATED"/>
    <property type="match status" value="1"/>
</dbReference>